<keyword evidence="6 8" id="KW-0535">Nitrogen fixation</keyword>
<keyword evidence="3 9" id="KW-0479">Metal-binding</keyword>
<evidence type="ECO:0000256" key="7">
    <source>
        <dbReference type="ARBA" id="ARBA00034078"/>
    </source>
</evidence>
<dbReference type="GO" id="GO:0051537">
    <property type="term" value="F:2 iron, 2 sulfur cluster binding"/>
    <property type="evidence" value="ECO:0007669"/>
    <property type="project" value="UniProtKB-KW"/>
</dbReference>
<feature type="binding site" evidence="9">
    <location>
        <position position="199"/>
    </location>
    <ligand>
        <name>[2Fe-2S] cluster</name>
        <dbReference type="ChEBI" id="CHEBI:190135"/>
    </ligand>
</feature>
<feature type="binding site" evidence="9">
    <location>
        <position position="54"/>
    </location>
    <ligand>
        <name>Fe cation</name>
        <dbReference type="ChEBI" id="CHEBI:24875"/>
    </ligand>
</feature>
<dbReference type="Pfam" id="PF04324">
    <property type="entry name" value="Fer2_BFD"/>
    <property type="match status" value="1"/>
</dbReference>
<dbReference type="Gene3D" id="3.90.1010.10">
    <property type="match status" value="1"/>
</dbReference>
<dbReference type="InterPro" id="IPR034904">
    <property type="entry name" value="FSCA_dom_sf"/>
</dbReference>
<evidence type="ECO:0000313" key="13">
    <source>
        <dbReference type="EMBL" id="EAT17007.1"/>
    </source>
</evidence>
<evidence type="ECO:0000313" key="14">
    <source>
        <dbReference type="Proteomes" id="UP000005695"/>
    </source>
</evidence>
<name>Q1K3G7_DESA6</name>
<keyword evidence="2 9" id="KW-0001">2Fe-2S</keyword>
<evidence type="ECO:0000259" key="10">
    <source>
        <dbReference type="Pfam" id="PF01106"/>
    </source>
</evidence>
<evidence type="ECO:0000256" key="9">
    <source>
        <dbReference type="PIRSR" id="PIRSR000375-1"/>
    </source>
</evidence>
<protein>
    <recommendedName>
        <fullName evidence="1 8">Nitrogen fixation protein NifU</fullName>
    </recommendedName>
</protein>
<dbReference type="InterPro" id="IPR041854">
    <property type="entry name" value="BFD-like_2Fe2S-bd_dom_sf"/>
</dbReference>
<dbReference type="Pfam" id="PF01106">
    <property type="entry name" value="NifU"/>
    <property type="match status" value="1"/>
</dbReference>
<dbReference type="PANTHER" id="PTHR10093">
    <property type="entry name" value="IRON-SULFUR CLUSTER ASSEMBLY ENZYME NIFU HOMOLOG"/>
    <property type="match status" value="1"/>
</dbReference>
<evidence type="ECO:0000256" key="3">
    <source>
        <dbReference type="ARBA" id="ARBA00022723"/>
    </source>
</evidence>
<comment type="function">
    <text evidence="8">May be involved in the formation or repair of [Fe-S] clusters present in iron-sulfur proteins.</text>
</comment>
<dbReference type="OrthoDB" id="9808097at2"/>
<evidence type="ECO:0000256" key="4">
    <source>
        <dbReference type="ARBA" id="ARBA00023004"/>
    </source>
</evidence>
<dbReference type="Gene3D" id="3.30.300.130">
    <property type="entry name" value="Fe-S cluster assembly (FSCA)"/>
    <property type="match status" value="1"/>
</dbReference>
<dbReference type="Proteomes" id="UP000005695">
    <property type="component" value="Unassembled WGS sequence"/>
</dbReference>
<feature type="binding site" evidence="9">
    <location>
        <position position="196"/>
    </location>
    <ligand>
        <name>[2Fe-2S] cluster</name>
        <dbReference type="ChEBI" id="CHEBI:190135"/>
    </ligand>
</feature>
<accession>Q1K3G7</accession>
<evidence type="ECO:0000256" key="5">
    <source>
        <dbReference type="ARBA" id="ARBA00023014"/>
    </source>
</evidence>
<feature type="binding site" evidence="9">
    <location>
        <position position="161"/>
    </location>
    <ligand>
        <name>[2Fe-2S] cluster</name>
        <dbReference type="ChEBI" id="CHEBI:190135"/>
    </ligand>
</feature>
<dbReference type="SUPFAM" id="SSF82649">
    <property type="entry name" value="SufE/NifU"/>
    <property type="match status" value="1"/>
</dbReference>
<evidence type="ECO:0000259" key="11">
    <source>
        <dbReference type="Pfam" id="PF01592"/>
    </source>
</evidence>
<evidence type="ECO:0000259" key="12">
    <source>
        <dbReference type="Pfam" id="PF04324"/>
    </source>
</evidence>
<dbReference type="AlphaFoldDB" id="Q1K3G7"/>
<comment type="caution">
    <text evidence="13">The sequence shown here is derived from an EMBL/GenBank/DDBJ whole genome shotgun (WGS) entry which is preliminary data.</text>
</comment>
<evidence type="ECO:0000256" key="2">
    <source>
        <dbReference type="ARBA" id="ARBA00022714"/>
    </source>
</evidence>
<reference evidence="13" key="2">
    <citation type="submission" date="2006-05" db="EMBL/GenBank/DDBJ databases">
        <title>Sequencing of the draft genome and assembly of Desulfuromonas acetoxidans DSM 684.</title>
        <authorList>
            <consortium name="US DOE Joint Genome Institute (JGI-PGF)"/>
            <person name="Copeland A."/>
            <person name="Lucas S."/>
            <person name="Lapidus A."/>
            <person name="Barry K."/>
            <person name="Detter J.C."/>
            <person name="Glavina del Rio T."/>
            <person name="Hammon N."/>
            <person name="Israni S."/>
            <person name="Dalin E."/>
            <person name="Tice H."/>
            <person name="Bruce D."/>
            <person name="Pitluck S."/>
            <person name="Richardson P."/>
        </authorList>
    </citation>
    <scope>NUCLEOTIDE SEQUENCE [LARGE SCALE GENOMIC DNA]</scope>
    <source>
        <strain evidence="13">DSM 684</strain>
    </source>
</reference>
<feature type="domain" description="NIF system FeS cluster assembly NifU C-terminal" evidence="10">
    <location>
        <begin position="249"/>
        <end position="321"/>
    </location>
</feature>
<keyword evidence="4 9" id="KW-0408">Iron</keyword>
<dbReference type="InterPro" id="IPR001075">
    <property type="entry name" value="NIF_FeS_clus_asmbl_NifU_C"/>
</dbReference>
<feature type="domain" description="BFD-like [2Fe-2S]-binding" evidence="12">
    <location>
        <begin position="159"/>
        <end position="201"/>
    </location>
</feature>
<dbReference type="Pfam" id="PF01592">
    <property type="entry name" value="NifU_N"/>
    <property type="match status" value="1"/>
</dbReference>
<gene>
    <name evidence="13" type="ORF">Dace_2873</name>
</gene>
<feature type="binding site" evidence="9">
    <location>
        <position position="163"/>
    </location>
    <ligand>
        <name>[2Fe-2S] cluster</name>
        <dbReference type="ChEBI" id="CHEBI:190135"/>
    </ligand>
</feature>
<dbReference type="InterPro" id="IPR007419">
    <property type="entry name" value="BFD-like_2Fe2S-bd_dom"/>
</dbReference>
<dbReference type="GO" id="GO:0016226">
    <property type="term" value="P:iron-sulfur cluster assembly"/>
    <property type="evidence" value="ECO:0007669"/>
    <property type="project" value="InterPro"/>
</dbReference>
<dbReference type="EMBL" id="AAEW02000002">
    <property type="protein sequence ID" value="EAT17007.1"/>
    <property type="molecule type" value="Genomic_DNA"/>
</dbReference>
<sequence>MGKNDLIGGSLWEQYSQKVSDRMNNPRYFGELTEEDAKRLGGRLVIANEGAESCGDTVRLFWVVGDEDEVIKAATFKSFGCGTAIASTDMMAEMCIGKTVDEATKITNLDVEMALRDTEDQAAVPPQKMHCSVMAYEVIKQAAAIYRNVDVETLKDKDIVCECARVSLQMVEDAIRINDLTTIEEIADYTKAGAFCKSCIEPGGHEKRDVYLVDILARVRAEMEAERNPEGAKVDDFVTLSIVKQVKEIEAVLDRHVRPALAGDGGGIELDDVQPGENDGQVYVHVKYKGACKGCAGSVAGTLGFVQTMLQENLSEAIRVVVA</sequence>
<comment type="similarity">
    <text evidence="8">Belongs to the NifU family.</text>
</comment>
<dbReference type="InterPro" id="IPR016217">
    <property type="entry name" value="N_fixation_NifU"/>
</dbReference>
<feature type="binding site" evidence="9">
    <location>
        <position position="81"/>
    </location>
    <ligand>
        <name>Fe cation</name>
        <dbReference type="ChEBI" id="CHEBI:24875"/>
    </ligand>
</feature>
<dbReference type="CDD" id="cd06664">
    <property type="entry name" value="IscU_like"/>
    <property type="match status" value="1"/>
</dbReference>
<dbReference type="Gene3D" id="1.10.10.1100">
    <property type="entry name" value="BFD-like [2Fe-2S]-binding domain"/>
    <property type="match status" value="1"/>
</dbReference>
<dbReference type="PIRSF" id="PIRSF000375">
    <property type="entry name" value="NifU"/>
    <property type="match status" value="1"/>
</dbReference>
<dbReference type="RefSeq" id="WP_005997882.1">
    <property type="nucleotide sequence ID" value="NZ_AAEW02000002.1"/>
</dbReference>
<dbReference type="SUPFAM" id="SSF117916">
    <property type="entry name" value="Fe-S cluster assembly (FSCA) domain-like"/>
    <property type="match status" value="1"/>
</dbReference>
<comment type="cofactor">
    <cofactor evidence="9">
        <name>Fe cation</name>
        <dbReference type="ChEBI" id="CHEBI:24875"/>
    </cofactor>
    <text evidence="9">Binds 1 Fe cation per subunit.</text>
</comment>
<evidence type="ECO:0000256" key="6">
    <source>
        <dbReference type="ARBA" id="ARBA00023231"/>
    </source>
</evidence>
<feature type="binding site" evidence="9">
    <location>
        <position position="131"/>
    </location>
    <ligand>
        <name>Fe cation</name>
        <dbReference type="ChEBI" id="CHEBI:24875"/>
    </ligand>
</feature>
<evidence type="ECO:0000256" key="8">
    <source>
        <dbReference type="PIRNR" id="PIRNR000375"/>
    </source>
</evidence>
<keyword evidence="5 9" id="KW-0411">Iron-sulfur</keyword>
<feature type="domain" description="NIF system FeS cluster assembly NifU N-terminal" evidence="11">
    <location>
        <begin position="14"/>
        <end position="148"/>
    </location>
</feature>
<comment type="cofactor">
    <cofactor evidence="9">
        <name>[2Fe-2S] cluster</name>
        <dbReference type="ChEBI" id="CHEBI:190135"/>
    </cofactor>
    <text evidence="9">Binds 1 [2Fe-2S] cluster per subunit.</text>
</comment>
<dbReference type="InterPro" id="IPR002871">
    <property type="entry name" value="NIF_FeS_clus_asmbl_NifU_N"/>
</dbReference>
<comment type="cofactor">
    <cofactor evidence="7">
        <name>[2Fe-2S] cluster</name>
        <dbReference type="ChEBI" id="CHEBI:190135"/>
    </cofactor>
</comment>
<dbReference type="GO" id="GO:0005506">
    <property type="term" value="F:iron ion binding"/>
    <property type="evidence" value="ECO:0007669"/>
    <property type="project" value="InterPro"/>
</dbReference>
<keyword evidence="14" id="KW-1185">Reference proteome</keyword>
<evidence type="ECO:0000256" key="1">
    <source>
        <dbReference type="ARBA" id="ARBA00015278"/>
    </source>
</evidence>
<reference evidence="13" key="1">
    <citation type="submission" date="2006-05" db="EMBL/GenBank/DDBJ databases">
        <title>Annotation of the draft genome assembly of Desulfuromonas acetoxidans DSM 684.</title>
        <authorList>
            <consortium name="US DOE Joint Genome Institute (JGI-ORNL)"/>
            <person name="Larimer F."/>
            <person name="Land M."/>
            <person name="Hauser L."/>
        </authorList>
    </citation>
    <scope>NUCLEOTIDE SEQUENCE [LARGE SCALE GENOMIC DNA]</scope>
    <source>
        <strain evidence="13">DSM 684</strain>
    </source>
</reference>
<proteinExistence type="inferred from homology"/>
<organism evidence="13 14">
    <name type="scientific">Desulfuromonas acetoxidans (strain DSM 684 / 11070)</name>
    <dbReference type="NCBI Taxonomy" id="281689"/>
    <lineage>
        <taxon>Bacteria</taxon>
        <taxon>Pseudomonadati</taxon>
        <taxon>Thermodesulfobacteriota</taxon>
        <taxon>Desulfuromonadia</taxon>
        <taxon>Desulfuromonadales</taxon>
        <taxon>Desulfuromonadaceae</taxon>
        <taxon>Desulfuromonas</taxon>
    </lineage>
</organism>